<evidence type="ECO:0000259" key="1">
    <source>
        <dbReference type="Pfam" id="PF01370"/>
    </source>
</evidence>
<dbReference type="SUPFAM" id="SSF51735">
    <property type="entry name" value="NAD(P)-binding Rossmann-fold domains"/>
    <property type="match status" value="1"/>
</dbReference>
<reference evidence="2 3" key="1">
    <citation type="submission" date="2014-08" db="EMBL/GenBank/DDBJ databases">
        <title>Comparative genomics of the Paenibacillus odorifer group.</title>
        <authorList>
            <person name="den Bakker H.C."/>
            <person name="Tsai Y.-C."/>
            <person name="Martin N."/>
            <person name="Korlach J."/>
            <person name="Wiedmann M."/>
        </authorList>
    </citation>
    <scope>NUCLEOTIDE SEQUENCE [LARGE SCALE GENOMIC DNA]</scope>
    <source>
        <strain evidence="2 3">DSM 1735</strain>
    </source>
</reference>
<dbReference type="PANTHER" id="PTHR43245:SF23">
    <property type="entry name" value="NAD(P)-BINDING DOMAIN-CONTAINING PROTEIN"/>
    <property type="match status" value="1"/>
</dbReference>
<evidence type="ECO:0000313" key="3">
    <source>
        <dbReference type="Proteomes" id="UP000029409"/>
    </source>
</evidence>
<sequence>MRYIVTGAGGFIGSSLCKQLRREGHEVVRIFRSLPEHAADAGTAYEDIAADVLSGGFPELRIGGDAVIHLAAANDIVSKNGREGIQLSLIGTKNVLDFAVNNEIRQMIFFSTIQVLGSELQGMVTEESAVLPENDYAANHAVAELYTEMYARKGLLRAVSIRPTNVYGHFASPTINRWSLVPACLCREAFYNKTITIRSSGRQRRNFVSVDSVANATSAVLANFPASYDTLNLGSPCHMTILEAAQCVKQVHDEMYPDPVQLLVQGEEPRQENQFEISLRKLEDRYGFKEHLGAEDFRKEIRLIFLSLERSAH</sequence>
<dbReference type="InterPro" id="IPR050177">
    <property type="entry name" value="Lipid_A_modif_metabolic_enz"/>
</dbReference>
<dbReference type="AlphaFoldDB" id="A0A089HTV4"/>
<feature type="domain" description="NAD-dependent epimerase/dehydratase" evidence="1">
    <location>
        <begin position="4"/>
        <end position="234"/>
    </location>
</feature>
<dbReference type="EMBL" id="CP009288">
    <property type="protein sequence ID" value="AIQ14190.1"/>
    <property type="molecule type" value="Genomic_DNA"/>
</dbReference>
<organism evidence="2 3">
    <name type="scientific">Paenibacillus durus</name>
    <name type="common">Paenibacillus azotofixans</name>
    <dbReference type="NCBI Taxonomy" id="44251"/>
    <lineage>
        <taxon>Bacteria</taxon>
        <taxon>Bacillati</taxon>
        <taxon>Bacillota</taxon>
        <taxon>Bacilli</taxon>
        <taxon>Bacillales</taxon>
        <taxon>Paenibacillaceae</taxon>
        <taxon>Paenibacillus</taxon>
    </lineage>
</organism>
<dbReference type="InterPro" id="IPR036291">
    <property type="entry name" value="NAD(P)-bd_dom_sf"/>
</dbReference>
<dbReference type="STRING" id="44251.PDUR_21440"/>
<dbReference type="Gene3D" id="3.40.50.720">
    <property type="entry name" value="NAD(P)-binding Rossmann-like Domain"/>
    <property type="match status" value="1"/>
</dbReference>
<dbReference type="Proteomes" id="UP000029409">
    <property type="component" value="Chromosome"/>
</dbReference>
<accession>A0A089HTV4</accession>
<dbReference type="eggNOG" id="COG0451">
    <property type="taxonomic scope" value="Bacteria"/>
</dbReference>
<gene>
    <name evidence="2" type="ORF">PDUR_21440</name>
</gene>
<evidence type="ECO:0000313" key="2">
    <source>
        <dbReference type="EMBL" id="AIQ14190.1"/>
    </source>
</evidence>
<dbReference type="KEGG" id="pdu:PDUR_21440"/>
<name>A0A089HTV4_PAEDU</name>
<keyword evidence="3" id="KW-1185">Reference proteome</keyword>
<dbReference type="InterPro" id="IPR001509">
    <property type="entry name" value="Epimerase_deHydtase"/>
</dbReference>
<protein>
    <recommendedName>
        <fullName evidence="1">NAD-dependent epimerase/dehydratase domain-containing protein</fullName>
    </recommendedName>
</protein>
<dbReference type="OrthoDB" id="9803892at2"/>
<dbReference type="PANTHER" id="PTHR43245">
    <property type="entry name" value="BIFUNCTIONAL POLYMYXIN RESISTANCE PROTEIN ARNA"/>
    <property type="match status" value="1"/>
</dbReference>
<dbReference type="CDD" id="cd08946">
    <property type="entry name" value="SDR_e"/>
    <property type="match status" value="1"/>
</dbReference>
<proteinExistence type="predicted"/>
<dbReference type="Pfam" id="PF01370">
    <property type="entry name" value="Epimerase"/>
    <property type="match status" value="1"/>
</dbReference>